<evidence type="ECO:0000256" key="6">
    <source>
        <dbReference type="ARBA" id="ARBA00023004"/>
    </source>
</evidence>
<dbReference type="AlphaFoldDB" id="A0A6G1KY05"/>
<dbReference type="InterPro" id="IPR001128">
    <property type="entry name" value="Cyt_P450"/>
</dbReference>
<dbReference type="GO" id="GO:0016705">
    <property type="term" value="F:oxidoreductase activity, acting on paired donors, with incorporation or reduction of molecular oxygen"/>
    <property type="evidence" value="ECO:0007669"/>
    <property type="project" value="InterPro"/>
</dbReference>
<keyword evidence="7" id="KW-0503">Monooxygenase</keyword>
<dbReference type="GO" id="GO:0005506">
    <property type="term" value="F:iron ion binding"/>
    <property type="evidence" value="ECO:0007669"/>
    <property type="project" value="InterPro"/>
</dbReference>
<evidence type="ECO:0000256" key="8">
    <source>
        <dbReference type="PIRSR" id="PIRSR602403-1"/>
    </source>
</evidence>
<evidence type="ECO:0000256" key="1">
    <source>
        <dbReference type="ARBA" id="ARBA00001971"/>
    </source>
</evidence>
<comment type="cofactor">
    <cofactor evidence="1 8">
        <name>heme</name>
        <dbReference type="ChEBI" id="CHEBI:30413"/>
    </cofactor>
</comment>
<name>A0A6G1KY05_9PEZI</name>
<dbReference type="Pfam" id="PF00067">
    <property type="entry name" value="p450"/>
    <property type="match status" value="1"/>
</dbReference>
<feature type="transmembrane region" description="Helical" evidence="9">
    <location>
        <begin position="12"/>
        <end position="33"/>
    </location>
</feature>
<dbReference type="PANTHER" id="PTHR46206:SF2">
    <property type="entry name" value="CYTOCHROME P450 MONOOXYGENASE AUSG-RELATED"/>
    <property type="match status" value="1"/>
</dbReference>
<keyword evidence="9" id="KW-0812">Transmembrane</keyword>
<gene>
    <name evidence="10" type="ORF">EJ03DRAFT_345626</name>
</gene>
<evidence type="ECO:0000256" key="5">
    <source>
        <dbReference type="ARBA" id="ARBA00023002"/>
    </source>
</evidence>
<organism evidence="10 11">
    <name type="scientific">Teratosphaeria nubilosa</name>
    <dbReference type="NCBI Taxonomy" id="161662"/>
    <lineage>
        <taxon>Eukaryota</taxon>
        <taxon>Fungi</taxon>
        <taxon>Dikarya</taxon>
        <taxon>Ascomycota</taxon>
        <taxon>Pezizomycotina</taxon>
        <taxon>Dothideomycetes</taxon>
        <taxon>Dothideomycetidae</taxon>
        <taxon>Mycosphaerellales</taxon>
        <taxon>Teratosphaeriaceae</taxon>
        <taxon>Teratosphaeria</taxon>
    </lineage>
</organism>
<evidence type="ECO:0000256" key="4">
    <source>
        <dbReference type="ARBA" id="ARBA00022723"/>
    </source>
</evidence>
<evidence type="ECO:0000256" key="9">
    <source>
        <dbReference type="SAM" id="Phobius"/>
    </source>
</evidence>
<dbReference type="Gene3D" id="1.10.630.10">
    <property type="entry name" value="Cytochrome P450"/>
    <property type="match status" value="1"/>
</dbReference>
<keyword evidence="5" id="KW-0560">Oxidoreductase</keyword>
<sequence length="484" mass="54402">MASIASIQHLLGNTSIFDLTVSAVVVGLIAYVYSTISTKKPLAAFPVIALTEKGLDAKHSWFQHSAEVISKGLRETNGGIFQISHPSLSLHEATKEFWFMDYPGFEPMVQPLHDEPLLAEVIRGKLTQSMALMVDDLVEGVTTLTGDTFGKPADWSMVPLKADLRDVVARISSRAFLGKTLCRNKEWLQIAKDYAVDTFMAAQRLRMLPPFIRPIAHRVVPVCRRIQTQYRDARRIITPEVVRRVARTRQLLAEGKKSDKTADMIGWMVETAMKPGGVGMDFDFAAAQLLLSVAGIHNTTELLTYAILDICSHPYLYKLRLLDSFLKESHRFHPQGIANMFRRVTSDIRLENATILPAGSTVMFETVYDNPQVYEHPEKFDGARFLKLRDAGKQESKWQLVSTSKEHTGFGNGKYACPGRFLAAAELKIALAHLIMKYDWRHDPAGPPVSIRHEEINLSLPGLKAMCRRREPEIDLDVYLKDEA</sequence>
<proteinExistence type="inferred from homology"/>
<dbReference type="GO" id="GO:0020037">
    <property type="term" value="F:heme binding"/>
    <property type="evidence" value="ECO:0007669"/>
    <property type="project" value="InterPro"/>
</dbReference>
<evidence type="ECO:0000313" key="10">
    <source>
        <dbReference type="EMBL" id="KAF2765553.1"/>
    </source>
</evidence>
<evidence type="ECO:0000256" key="2">
    <source>
        <dbReference type="ARBA" id="ARBA00010617"/>
    </source>
</evidence>
<dbReference type="Proteomes" id="UP000799436">
    <property type="component" value="Unassembled WGS sequence"/>
</dbReference>
<feature type="binding site" description="axial binding residue" evidence="8">
    <location>
        <position position="417"/>
    </location>
    <ligand>
        <name>heme</name>
        <dbReference type="ChEBI" id="CHEBI:30413"/>
    </ligand>
    <ligandPart>
        <name>Fe</name>
        <dbReference type="ChEBI" id="CHEBI:18248"/>
    </ligandPart>
</feature>
<evidence type="ECO:0000313" key="11">
    <source>
        <dbReference type="Proteomes" id="UP000799436"/>
    </source>
</evidence>
<dbReference type="CDD" id="cd11041">
    <property type="entry name" value="CYP503A1-like"/>
    <property type="match status" value="1"/>
</dbReference>
<dbReference type="SUPFAM" id="SSF48264">
    <property type="entry name" value="Cytochrome P450"/>
    <property type="match status" value="1"/>
</dbReference>
<keyword evidence="6 8" id="KW-0408">Iron</keyword>
<keyword evidence="9" id="KW-1133">Transmembrane helix</keyword>
<accession>A0A6G1KY05</accession>
<protein>
    <submittedName>
        <fullName evidence="10">Cytochrome P450</fullName>
    </submittedName>
</protein>
<dbReference type="EMBL" id="ML995889">
    <property type="protein sequence ID" value="KAF2765553.1"/>
    <property type="molecule type" value="Genomic_DNA"/>
</dbReference>
<dbReference type="PRINTS" id="PR00465">
    <property type="entry name" value="EP450IV"/>
</dbReference>
<evidence type="ECO:0000256" key="7">
    <source>
        <dbReference type="ARBA" id="ARBA00023033"/>
    </source>
</evidence>
<keyword evidence="11" id="KW-1185">Reference proteome</keyword>
<dbReference type="InterPro" id="IPR036396">
    <property type="entry name" value="Cyt_P450_sf"/>
</dbReference>
<evidence type="ECO:0000256" key="3">
    <source>
        <dbReference type="ARBA" id="ARBA00022617"/>
    </source>
</evidence>
<keyword evidence="4 8" id="KW-0479">Metal-binding</keyword>
<dbReference type="InterPro" id="IPR002403">
    <property type="entry name" value="Cyt_P450_E_grp-IV"/>
</dbReference>
<dbReference type="PANTHER" id="PTHR46206">
    <property type="entry name" value="CYTOCHROME P450"/>
    <property type="match status" value="1"/>
</dbReference>
<keyword evidence="9" id="KW-0472">Membrane</keyword>
<dbReference type="GO" id="GO:0004497">
    <property type="term" value="F:monooxygenase activity"/>
    <property type="evidence" value="ECO:0007669"/>
    <property type="project" value="UniProtKB-KW"/>
</dbReference>
<reference evidence="10" key="1">
    <citation type="journal article" date="2020" name="Stud. Mycol.">
        <title>101 Dothideomycetes genomes: a test case for predicting lifestyles and emergence of pathogens.</title>
        <authorList>
            <person name="Haridas S."/>
            <person name="Albert R."/>
            <person name="Binder M."/>
            <person name="Bloem J."/>
            <person name="Labutti K."/>
            <person name="Salamov A."/>
            <person name="Andreopoulos B."/>
            <person name="Baker S."/>
            <person name="Barry K."/>
            <person name="Bills G."/>
            <person name="Bluhm B."/>
            <person name="Cannon C."/>
            <person name="Castanera R."/>
            <person name="Culley D."/>
            <person name="Daum C."/>
            <person name="Ezra D."/>
            <person name="Gonzalez J."/>
            <person name="Henrissat B."/>
            <person name="Kuo A."/>
            <person name="Liang C."/>
            <person name="Lipzen A."/>
            <person name="Lutzoni F."/>
            <person name="Magnuson J."/>
            <person name="Mondo S."/>
            <person name="Nolan M."/>
            <person name="Ohm R."/>
            <person name="Pangilinan J."/>
            <person name="Park H.-J."/>
            <person name="Ramirez L."/>
            <person name="Alfaro M."/>
            <person name="Sun H."/>
            <person name="Tritt A."/>
            <person name="Yoshinaga Y."/>
            <person name="Zwiers L.-H."/>
            <person name="Turgeon B."/>
            <person name="Goodwin S."/>
            <person name="Spatafora J."/>
            <person name="Crous P."/>
            <person name="Grigoriev I."/>
        </authorList>
    </citation>
    <scope>NUCLEOTIDE SEQUENCE</scope>
    <source>
        <strain evidence="10">CBS 116005</strain>
    </source>
</reference>
<dbReference type="OrthoDB" id="1844152at2759"/>
<comment type="similarity">
    <text evidence="2">Belongs to the cytochrome P450 family.</text>
</comment>
<keyword evidence="3 8" id="KW-0349">Heme</keyword>